<feature type="compositionally biased region" description="Basic and acidic residues" evidence="1">
    <location>
        <begin position="55"/>
        <end position="75"/>
    </location>
</feature>
<reference evidence="2" key="1">
    <citation type="journal article" date="2014" name="PLoS ONE">
        <title>Transcriptome-Based Identification of ABC Transporters in the Western Tarnished Plant Bug Lygus hesperus.</title>
        <authorList>
            <person name="Hull J.J."/>
            <person name="Chaney K."/>
            <person name="Geib S.M."/>
            <person name="Fabrick J.A."/>
            <person name="Brent C.S."/>
            <person name="Walsh D."/>
            <person name="Lavine L.C."/>
        </authorList>
    </citation>
    <scope>NUCLEOTIDE SEQUENCE</scope>
</reference>
<reference evidence="2" key="2">
    <citation type="submission" date="2014-07" db="EMBL/GenBank/DDBJ databases">
        <authorList>
            <person name="Hull J."/>
        </authorList>
    </citation>
    <scope>NUCLEOTIDE SEQUENCE</scope>
</reference>
<dbReference type="AlphaFoldDB" id="A0A0A9VT98"/>
<feature type="compositionally biased region" description="Basic and acidic residues" evidence="1">
    <location>
        <begin position="202"/>
        <end position="211"/>
    </location>
</feature>
<feature type="non-terminal residue" evidence="2">
    <location>
        <position position="1"/>
    </location>
</feature>
<evidence type="ECO:0000313" key="2">
    <source>
        <dbReference type="EMBL" id="JAF99546.1"/>
    </source>
</evidence>
<feature type="compositionally biased region" description="Basic and acidic residues" evidence="1">
    <location>
        <begin position="442"/>
        <end position="481"/>
    </location>
</feature>
<proteinExistence type="predicted"/>
<feature type="region of interest" description="Disordered" evidence="1">
    <location>
        <begin position="1"/>
        <end position="226"/>
    </location>
</feature>
<name>A0A0A9VT98_LYGHE</name>
<feature type="region of interest" description="Disordered" evidence="1">
    <location>
        <begin position="435"/>
        <end position="481"/>
    </location>
</feature>
<evidence type="ECO:0000256" key="1">
    <source>
        <dbReference type="SAM" id="MobiDB-lite"/>
    </source>
</evidence>
<feature type="compositionally biased region" description="Low complexity" evidence="1">
    <location>
        <begin position="350"/>
        <end position="361"/>
    </location>
</feature>
<gene>
    <name evidence="2" type="ORF">CM83_68492</name>
</gene>
<dbReference type="EMBL" id="GBHO01044057">
    <property type="protein sequence ID" value="JAF99546.1"/>
    <property type="molecule type" value="Transcribed_RNA"/>
</dbReference>
<feature type="compositionally biased region" description="Polar residues" evidence="1">
    <location>
        <begin position="130"/>
        <end position="149"/>
    </location>
</feature>
<protein>
    <submittedName>
        <fullName evidence="2">Uncharacterized protein</fullName>
    </submittedName>
</protein>
<feature type="region of interest" description="Disordered" evidence="1">
    <location>
        <begin position="274"/>
        <end position="302"/>
    </location>
</feature>
<accession>A0A0A9VT98</accession>
<sequence>SNPEDNPLPSKVMHVNGCGLGDETSPSGLKVAILEESDPSKLTKPTWDDVSDTTIKPDEVEKPLSSRVEDPDHFKPAKSICDNGSDLTSKPEEEDDPLSSRDEYTVRGCFSDRIISHSTGKEAEDRAAPYQSTAPSSTSGERRSSNYSEQDPLLSKVMRDSVIQFGDSASLPEIESPNLVEPDHPESAKKSSRSFSYRSKRLSSDSRHDRNMTSNPEEEEEEGEGGLNSMKAICSFGCCSNNMISPSTKKGAVCMEPDESKAATVTCNDDRTFYYSHNSSSSNSEEEEQPRVMDDIGTEDGDLVKQKTLMDDKHSSRKPEDSFSSRVVCAMGCCSSNKICPPGKGVLKPSKPSSGAEMSSSSDERVELEDDPTSTTFSPHQAGWEEWIKLRRGKLRKLKQRQRKILQKLRKLRAKRKAVVKKTIAFTGLRAGSTLNRMNRKNKGDKTSESLCEKEPLPKPFSHENEDQSEEKVDDEKESDLFSRYEVEVDPLSFGGTEYDPLCDWDESRRVTDVIKTSAVELEHASHRVESSIDTADINLGSEPLRVIDLTKTARVRQNRPG</sequence>
<feature type="non-terminal residue" evidence="2">
    <location>
        <position position="562"/>
    </location>
</feature>
<feature type="region of interest" description="Disordered" evidence="1">
    <location>
        <begin position="336"/>
        <end position="379"/>
    </location>
</feature>
<organism evidence="2">
    <name type="scientific">Lygus hesperus</name>
    <name type="common">Western plant bug</name>
    <dbReference type="NCBI Taxonomy" id="30085"/>
    <lineage>
        <taxon>Eukaryota</taxon>
        <taxon>Metazoa</taxon>
        <taxon>Ecdysozoa</taxon>
        <taxon>Arthropoda</taxon>
        <taxon>Hexapoda</taxon>
        <taxon>Insecta</taxon>
        <taxon>Pterygota</taxon>
        <taxon>Neoptera</taxon>
        <taxon>Paraneoptera</taxon>
        <taxon>Hemiptera</taxon>
        <taxon>Heteroptera</taxon>
        <taxon>Panheteroptera</taxon>
        <taxon>Cimicomorpha</taxon>
        <taxon>Miridae</taxon>
        <taxon>Mirini</taxon>
        <taxon>Lygus</taxon>
    </lineage>
</organism>